<feature type="transmembrane region" description="Helical" evidence="2">
    <location>
        <begin position="175"/>
        <end position="193"/>
    </location>
</feature>
<dbReference type="GO" id="GO:0004175">
    <property type="term" value="F:endopeptidase activity"/>
    <property type="evidence" value="ECO:0007669"/>
    <property type="project" value="UniProtKB-ARBA"/>
</dbReference>
<dbReference type="Proteomes" id="UP000051931">
    <property type="component" value="Unassembled WGS sequence"/>
</dbReference>
<dbReference type="eggNOG" id="COG1266">
    <property type="taxonomic scope" value="Bacteria"/>
</dbReference>
<keyword evidence="2" id="KW-0812">Transmembrane</keyword>
<dbReference type="EMBL" id="AZFB01000032">
    <property type="protein sequence ID" value="KRL61542.1"/>
    <property type="molecule type" value="Genomic_DNA"/>
</dbReference>
<organism evidence="4 5">
    <name type="scientific">Lactobacillus psittaci DSM 15354</name>
    <dbReference type="NCBI Taxonomy" id="1122152"/>
    <lineage>
        <taxon>Bacteria</taxon>
        <taxon>Bacillati</taxon>
        <taxon>Bacillota</taxon>
        <taxon>Bacilli</taxon>
        <taxon>Lactobacillales</taxon>
        <taxon>Lactobacillaceae</taxon>
        <taxon>Lactobacillus</taxon>
    </lineage>
</organism>
<gene>
    <name evidence="4" type="ORF">FC23_GL000813</name>
</gene>
<feature type="transmembrane region" description="Helical" evidence="2">
    <location>
        <begin position="6"/>
        <end position="25"/>
    </location>
</feature>
<evidence type="ECO:0000313" key="4">
    <source>
        <dbReference type="EMBL" id="KRL61542.1"/>
    </source>
</evidence>
<comment type="similarity">
    <text evidence="1">Belongs to the UPF0177 family.</text>
</comment>
<name>A0A0R1RX35_9LACO</name>
<dbReference type="GO" id="GO:0080120">
    <property type="term" value="P:CAAX-box protein maturation"/>
    <property type="evidence" value="ECO:0007669"/>
    <property type="project" value="UniProtKB-ARBA"/>
</dbReference>
<dbReference type="STRING" id="1122152.GCA_000425905_01399"/>
<evidence type="ECO:0000256" key="2">
    <source>
        <dbReference type="SAM" id="Phobius"/>
    </source>
</evidence>
<evidence type="ECO:0000256" key="1">
    <source>
        <dbReference type="ARBA" id="ARBA00009067"/>
    </source>
</evidence>
<protein>
    <recommendedName>
        <fullName evidence="3">CAAX prenyl protease 2/Lysostaphin resistance protein A-like domain-containing protein</fullName>
    </recommendedName>
</protein>
<feature type="transmembrane region" description="Helical" evidence="2">
    <location>
        <begin position="205"/>
        <end position="226"/>
    </location>
</feature>
<dbReference type="InterPro" id="IPR003675">
    <property type="entry name" value="Rce1/LyrA-like_dom"/>
</dbReference>
<feature type="transmembrane region" description="Helical" evidence="2">
    <location>
        <begin position="46"/>
        <end position="70"/>
    </location>
</feature>
<keyword evidence="5" id="KW-1185">Reference proteome</keyword>
<dbReference type="AlphaFoldDB" id="A0A0R1RX35"/>
<evidence type="ECO:0000313" key="5">
    <source>
        <dbReference type="Proteomes" id="UP000051931"/>
    </source>
</evidence>
<comment type="caution">
    <text evidence="4">The sequence shown here is derived from an EMBL/GenBank/DDBJ whole genome shotgun (WGS) entry which is preliminary data.</text>
</comment>
<proteinExistence type="inferred from homology"/>
<dbReference type="PATRIC" id="fig|1122152.4.peg.829"/>
<accession>A0A0R1RX35</accession>
<evidence type="ECO:0000259" key="3">
    <source>
        <dbReference type="Pfam" id="PF02517"/>
    </source>
</evidence>
<keyword evidence="2" id="KW-0472">Membrane</keyword>
<feature type="domain" description="CAAX prenyl protease 2/Lysostaphin resistance protein A-like" evidence="3">
    <location>
        <begin position="90"/>
        <end position="188"/>
    </location>
</feature>
<keyword evidence="2" id="KW-1133">Transmembrane helix</keyword>
<feature type="transmembrane region" description="Helical" evidence="2">
    <location>
        <begin position="151"/>
        <end position="170"/>
    </location>
</feature>
<sequence length="247" mass="27996">MNAVENTIFNLSNGFLALLLLSLALKSWNYTWRPNLPIGKNKPYQILGGVIILFYMLWFPLFNSLIRSALTWSEVFGNWGYALSQLNFELVYVGYALSTGLIEESFRYGFMLLLLSSFKTRPLAKAIIISSATFALLHFTNLSLGWDFISAAYQVVGAFGISLAIVTIYLYTGKLYLAIAMHTLIDLMGYMLYLTPNLLSSYAGFLNGFSIILLKMVVNILFFIFFMTGKRRQVIKQNAKEMITLKN</sequence>
<dbReference type="Pfam" id="PF02517">
    <property type="entry name" value="Rce1-like"/>
    <property type="match status" value="1"/>
</dbReference>
<feature type="transmembrane region" description="Helical" evidence="2">
    <location>
        <begin position="90"/>
        <end position="110"/>
    </location>
</feature>
<reference evidence="4 5" key="1">
    <citation type="journal article" date="2015" name="Genome Announc.">
        <title>Expanding the biotechnology potential of lactobacilli through comparative genomics of 213 strains and associated genera.</title>
        <authorList>
            <person name="Sun Z."/>
            <person name="Harris H.M."/>
            <person name="McCann A."/>
            <person name="Guo C."/>
            <person name="Argimon S."/>
            <person name="Zhang W."/>
            <person name="Yang X."/>
            <person name="Jeffery I.B."/>
            <person name="Cooney J.C."/>
            <person name="Kagawa T.F."/>
            <person name="Liu W."/>
            <person name="Song Y."/>
            <person name="Salvetti E."/>
            <person name="Wrobel A."/>
            <person name="Rasinkangas P."/>
            <person name="Parkhill J."/>
            <person name="Rea M.C."/>
            <person name="O'Sullivan O."/>
            <person name="Ritari J."/>
            <person name="Douillard F.P."/>
            <person name="Paul Ross R."/>
            <person name="Yang R."/>
            <person name="Briner A.E."/>
            <person name="Felis G.E."/>
            <person name="de Vos W.M."/>
            <person name="Barrangou R."/>
            <person name="Klaenhammer T.R."/>
            <person name="Caufield P.W."/>
            <person name="Cui Y."/>
            <person name="Zhang H."/>
            <person name="O'Toole P.W."/>
        </authorList>
    </citation>
    <scope>NUCLEOTIDE SEQUENCE [LARGE SCALE GENOMIC DNA]</scope>
    <source>
        <strain evidence="4 5">DSM 15354</strain>
    </source>
</reference>